<reference evidence="2" key="1">
    <citation type="submission" date="2021-01" db="EMBL/GenBank/DDBJ databases">
        <authorList>
            <person name="Li R."/>
            <person name="Bekaert M."/>
        </authorList>
    </citation>
    <scope>NUCLEOTIDE SEQUENCE</scope>
    <source>
        <strain evidence="2">Farmed</strain>
    </source>
</reference>
<protein>
    <submittedName>
        <fullName evidence="2">Uncharacterized protein</fullName>
    </submittedName>
</protein>
<organism evidence="2 3">
    <name type="scientific">Acanthosepion pharaonis</name>
    <name type="common">Pharaoh cuttlefish</name>
    <name type="synonym">Sepia pharaonis</name>
    <dbReference type="NCBI Taxonomy" id="158019"/>
    <lineage>
        <taxon>Eukaryota</taxon>
        <taxon>Metazoa</taxon>
        <taxon>Spiralia</taxon>
        <taxon>Lophotrochozoa</taxon>
        <taxon>Mollusca</taxon>
        <taxon>Cephalopoda</taxon>
        <taxon>Coleoidea</taxon>
        <taxon>Decapodiformes</taxon>
        <taxon>Sepiida</taxon>
        <taxon>Sepiina</taxon>
        <taxon>Sepiidae</taxon>
        <taxon>Acanthosepion</taxon>
    </lineage>
</organism>
<proteinExistence type="predicted"/>
<evidence type="ECO:0000256" key="1">
    <source>
        <dbReference type="SAM" id="MobiDB-lite"/>
    </source>
</evidence>
<dbReference type="Proteomes" id="UP000597762">
    <property type="component" value="Unassembled WGS sequence"/>
</dbReference>
<comment type="caution">
    <text evidence="2">The sequence shown here is derived from an EMBL/GenBank/DDBJ whole genome shotgun (WGS) entry which is preliminary data.</text>
</comment>
<sequence length="202" mass="22094">MIGTFAQTAPRNRQSLDQGTLLLQEQQPLRGIDQQHSSNLLIRALLNNFLQTDNLLIEPCSTTAPQSRQSLDQEPSDHQQQLLEEPNQSCLTAQGNNLTVLINSSSEARQCQLSTTAPQTKSLDQGPCSTTSSGRADNSSSDQQILSDLDQQQLLKADNLPGETSLDQQPGSQDLAPTTAHSNRQSPVRDLQQQLLRAKLIS</sequence>
<evidence type="ECO:0000313" key="2">
    <source>
        <dbReference type="EMBL" id="CAE1326499.1"/>
    </source>
</evidence>
<accession>A0A812EMT8</accession>
<feature type="region of interest" description="Disordered" evidence="1">
    <location>
        <begin position="112"/>
        <end position="142"/>
    </location>
</feature>
<name>A0A812EMT8_ACAPH</name>
<feature type="region of interest" description="Disordered" evidence="1">
    <location>
        <begin position="156"/>
        <end position="190"/>
    </location>
</feature>
<evidence type="ECO:0000313" key="3">
    <source>
        <dbReference type="Proteomes" id="UP000597762"/>
    </source>
</evidence>
<keyword evidence="3" id="KW-1185">Reference proteome</keyword>
<dbReference type="EMBL" id="CAHIKZ030005479">
    <property type="protein sequence ID" value="CAE1326499.1"/>
    <property type="molecule type" value="Genomic_DNA"/>
</dbReference>
<gene>
    <name evidence="2" type="ORF">SPHA_76059</name>
</gene>
<feature type="compositionally biased region" description="Polar residues" evidence="1">
    <location>
        <begin position="112"/>
        <end position="136"/>
    </location>
</feature>
<feature type="compositionally biased region" description="Polar residues" evidence="1">
    <location>
        <begin position="165"/>
        <end position="190"/>
    </location>
</feature>
<dbReference type="AlphaFoldDB" id="A0A812EMT8"/>